<evidence type="ECO:0000313" key="3">
    <source>
        <dbReference type="Proteomes" id="UP001345963"/>
    </source>
</evidence>
<feature type="compositionally biased region" description="Polar residues" evidence="1">
    <location>
        <begin position="38"/>
        <end position="49"/>
    </location>
</feature>
<organism evidence="2 3">
    <name type="scientific">Ataeniobius toweri</name>
    <dbReference type="NCBI Taxonomy" id="208326"/>
    <lineage>
        <taxon>Eukaryota</taxon>
        <taxon>Metazoa</taxon>
        <taxon>Chordata</taxon>
        <taxon>Craniata</taxon>
        <taxon>Vertebrata</taxon>
        <taxon>Euteleostomi</taxon>
        <taxon>Actinopterygii</taxon>
        <taxon>Neopterygii</taxon>
        <taxon>Teleostei</taxon>
        <taxon>Neoteleostei</taxon>
        <taxon>Acanthomorphata</taxon>
        <taxon>Ovalentaria</taxon>
        <taxon>Atherinomorphae</taxon>
        <taxon>Cyprinodontiformes</taxon>
        <taxon>Goodeidae</taxon>
        <taxon>Ataeniobius</taxon>
    </lineage>
</organism>
<dbReference type="EMBL" id="JAHUTI010019888">
    <property type="protein sequence ID" value="MED6238125.1"/>
    <property type="molecule type" value="Genomic_DNA"/>
</dbReference>
<dbReference type="Proteomes" id="UP001345963">
    <property type="component" value="Unassembled WGS sequence"/>
</dbReference>
<evidence type="ECO:0000313" key="2">
    <source>
        <dbReference type="EMBL" id="MED6238125.1"/>
    </source>
</evidence>
<accession>A0ABU7AL43</accession>
<proteinExistence type="predicted"/>
<comment type="caution">
    <text evidence="2">The sequence shown here is derived from an EMBL/GenBank/DDBJ whole genome shotgun (WGS) entry which is preliminary data.</text>
</comment>
<evidence type="ECO:0000256" key="1">
    <source>
        <dbReference type="SAM" id="MobiDB-lite"/>
    </source>
</evidence>
<sequence>MRYFQELRKNKRMKMFLMCLYPQADRETFLSKNGKYAWSSSNSESNQGRTAAPNIRMTPGPTRYSGCPCPGHFIHLSPVHHTSHQKNPPGEYKFGGFPGIWRKLEKYG</sequence>
<reference evidence="2 3" key="1">
    <citation type="submission" date="2021-07" db="EMBL/GenBank/DDBJ databases">
        <authorList>
            <person name="Palmer J.M."/>
        </authorList>
    </citation>
    <scope>NUCLEOTIDE SEQUENCE [LARGE SCALE GENOMIC DNA]</scope>
    <source>
        <strain evidence="2 3">AT_MEX2019</strain>
        <tissue evidence="2">Muscle</tissue>
    </source>
</reference>
<feature type="region of interest" description="Disordered" evidence="1">
    <location>
        <begin position="37"/>
        <end position="58"/>
    </location>
</feature>
<name>A0ABU7AL43_9TELE</name>
<gene>
    <name evidence="2" type="ORF">ATANTOWER_009604</name>
</gene>
<keyword evidence="3" id="KW-1185">Reference proteome</keyword>
<protein>
    <submittedName>
        <fullName evidence="2">Uncharacterized protein</fullName>
    </submittedName>
</protein>